<gene>
    <name evidence="1" type="ORF">BECKUNK1418G_GA0071005_100275</name>
    <name evidence="2" type="ORF">BECKUNK1418H_GA0071006_100175</name>
</gene>
<proteinExistence type="predicted"/>
<dbReference type="EMBL" id="CAADGD010000001">
    <property type="protein sequence ID" value="VFK68351.1"/>
    <property type="molecule type" value="Genomic_DNA"/>
</dbReference>
<organism evidence="1">
    <name type="scientific">Candidatus Kentrum sp. UNK</name>
    <dbReference type="NCBI Taxonomy" id="2126344"/>
    <lineage>
        <taxon>Bacteria</taxon>
        <taxon>Pseudomonadati</taxon>
        <taxon>Pseudomonadota</taxon>
        <taxon>Gammaproteobacteria</taxon>
        <taxon>Candidatus Kentrum</taxon>
    </lineage>
</organism>
<evidence type="ECO:0000313" key="2">
    <source>
        <dbReference type="EMBL" id="VFK68351.1"/>
    </source>
</evidence>
<accession>A0A450ZWZ6</accession>
<protein>
    <submittedName>
        <fullName evidence="1">Uncharacterized protein</fullName>
    </submittedName>
</protein>
<dbReference type="EMBL" id="CAADFZ010000002">
    <property type="protein sequence ID" value="VFK58283.1"/>
    <property type="molecule type" value="Genomic_DNA"/>
</dbReference>
<evidence type="ECO:0000313" key="1">
    <source>
        <dbReference type="EMBL" id="VFK58283.1"/>
    </source>
</evidence>
<reference evidence="1" key="1">
    <citation type="submission" date="2019-02" db="EMBL/GenBank/DDBJ databases">
        <authorList>
            <person name="Gruber-Vodicka R. H."/>
            <person name="Seah K. B. B."/>
        </authorList>
    </citation>
    <scope>NUCLEOTIDE SEQUENCE</scope>
    <source>
        <strain evidence="2">BECK_BY19</strain>
        <strain evidence="1">BECK_BY8</strain>
    </source>
</reference>
<sequence>MKFQEALGKVVETVITLERAGSKITSVSVDSEKTNEGEGEYDFTPVVWIASPSFPGMDGLLEEDFTADGDLFLQTIYSAKCNGCEIHSAVFE</sequence>
<name>A0A450ZWZ6_9GAMM</name>
<dbReference type="AlphaFoldDB" id="A0A450ZWZ6"/>